<dbReference type="CDD" id="cd17321">
    <property type="entry name" value="MFS_MMR_MDR_like"/>
    <property type="match status" value="1"/>
</dbReference>
<dbReference type="SUPFAM" id="SSF103473">
    <property type="entry name" value="MFS general substrate transporter"/>
    <property type="match status" value="1"/>
</dbReference>
<dbReference type="Proteomes" id="UP000032360">
    <property type="component" value="Unassembled WGS sequence"/>
</dbReference>
<protein>
    <submittedName>
        <fullName evidence="9">Multidrug resistance protein Stp</fullName>
    </submittedName>
</protein>
<dbReference type="OrthoDB" id="7375466at2"/>
<name>A0A0D8HHN7_9ACTN</name>
<dbReference type="InterPro" id="IPR036259">
    <property type="entry name" value="MFS_trans_sf"/>
</dbReference>
<gene>
    <name evidence="9" type="primary">stp5</name>
    <name evidence="9" type="ORF">AXFE_18340</name>
</gene>
<dbReference type="InterPro" id="IPR011701">
    <property type="entry name" value="MFS"/>
</dbReference>
<dbReference type="EMBL" id="JXYS01000054">
    <property type="protein sequence ID" value="KJF17302.1"/>
    <property type="molecule type" value="Genomic_DNA"/>
</dbReference>
<evidence type="ECO:0000256" key="6">
    <source>
        <dbReference type="ARBA" id="ARBA00023136"/>
    </source>
</evidence>
<dbReference type="PRINTS" id="PR01036">
    <property type="entry name" value="TCRTETB"/>
</dbReference>
<evidence type="ECO:0000256" key="2">
    <source>
        <dbReference type="ARBA" id="ARBA00022448"/>
    </source>
</evidence>
<accession>A0A0D8HHN7</accession>
<dbReference type="InterPro" id="IPR020846">
    <property type="entry name" value="MFS_dom"/>
</dbReference>
<dbReference type="InterPro" id="IPR004638">
    <property type="entry name" value="EmrB-like"/>
</dbReference>
<feature type="domain" description="Major facilitator superfamily (MFS) profile" evidence="8">
    <location>
        <begin position="11"/>
        <end position="451"/>
    </location>
</feature>
<feature type="transmembrane region" description="Helical" evidence="7">
    <location>
        <begin position="102"/>
        <end position="123"/>
    </location>
</feature>
<proteinExistence type="predicted"/>
<evidence type="ECO:0000256" key="3">
    <source>
        <dbReference type="ARBA" id="ARBA00022475"/>
    </source>
</evidence>
<feature type="transmembrane region" description="Helical" evidence="7">
    <location>
        <begin position="256"/>
        <end position="278"/>
    </location>
</feature>
<feature type="transmembrane region" description="Helical" evidence="7">
    <location>
        <begin position="135"/>
        <end position="158"/>
    </location>
</feature>
<evidence type="ECO:0000256" key="4">
    <source>
        <dbReference type="ARBA" id="ARBA00022692"/>
    </source>
</evidence>
<feature type="transmembrane region" description="Helical" evidence="7">
    <location>
        <begin position="329"/>
        <end position="348"/>
    </location>
</feature>
<keyword evidence="4 7" id="KW-0812">Transmembrane</keyword>
<organism evidence="9 10">
    <name type="scientific">Acidithrix ferrooxidans</name>
    <dbReference type="NCBI Taxonomy" id="1280514"/>
    <lineage>
        <taxon>Bacteria</taxon>
        <taxon>Bacillati</taxon>
        <taxon>Actinomycetota</taxon>
        <taxon>Acidimicrobiia</taxon>
        <taxon>Acidimicrobiales</taxon>
        <taxon>Acidimicrobiaceae</taxon>
        <taxon>Acidithrix</taxon>
    </lineage>
</organism>
<dbReference type="NCBIfam" id="TIGR00711">
    <property type="entry name" value="efflux_EmrB"/>
    <property type="match status" value="1"/>
</dbReference>
<feature type="transmembrane region" description="Helical" evidence="7">
    <location>
        <begin position="12"/>
        <end position="37"/>
    </location>
</feature>
<sequence length="454" mass="46202">MDESGKSSTWPLVTICFGYFMVILDATAVNVALPALMRSLHTTTTSLQWIVDSYSLVFAALLLSAGALGDRRGAKGVFLVGIGLFTVSSLACGLAQSADMLILARCIQGFGAALAVPTSLSLLQTSYTDRAARARAFGIWGGVAGIAAGAGPVVGGALVSSLGWQSVFFINVPIGVTGIVLASHFLPSTPRYPHGIDPAGQISGVLCLSGVTVALIEAGPMGWASPVVIAGFAVFAVAGGAFIAIENQARFPMLPLGLFSSANFSVVTVVGLLINFAFYGELFVMSIYLQQLRGLTPLSAGVALLPQMATAVIGSTLSGRVMVHTGPRLPMLVGLTVGGVGLFGLMATGVHSGYGLLVIPFLAVGFGMSFTMPAATAAIMQAAPVANGGIASGVLNSARQVGGVIGVALLGTLVVAHRSSFIQGLHVGMLIAGSAFLLGAVLVWLLVERAIPEA</sequence>
<evidence type="ECO:0000259" key="8">
    <source>
        <dbReference type="PROSITE" id="PS50850"/>
    </source>
</evidence>
<dbReference type="Pfam" id="PF07690">
    <property type="entry name" value="MFS_1"/>
    <property type="match status" value="1"/>
</dbReference>
<keyword evidence="6 7" id="KW-0472">Membrane</keyword>
<reference evidence="9 10" key="1">
    <citation type="submission" date="2015-01" db="EMBL/GenBank/DDBJ databases">
        <title>Draft genome of the acidophilic iron oxidizer Acidithrix ferrooxidans strain Py-F3.</title>
        <authorList>
            <person name="Poehlein A."/>
            <person name="Eisen S."/>
            <person name="Schloemann M."/>
            <person name="Johnson B.D."/>
            <person name="Daniel R."/>
            <person name="Muehling M."/>
        </authorList>
    </citation>
    <scope>NUCLEOTIDE SEQUENCE [LARGE SCALE GENOMIC DNA]</scope>
    <source>
        <strain evidence="9 10">Py-F3</strain>
    </source>
</reference>
<dbReference type="PANTHER" id="PTHR42718">
    <property type="entry name" value="MAJOR FACILITATOR SUPERFAMILY MULTIDRUG TRANSPORTER MFSC"/>
    <property type="match status" value="1"/>
</dbReference>
<dbReference type="RefSeq" id="WP_052605509.1">
    <property type="nucleotide sequence ID" value="NZ_JXYS01000054.1"/>
</dbReference>
<dbReference type="AlphaFoldDB" id="A0A0D8HHN7"/>
<feature type="transmembrane region" description="Helical" evidence="7">
    <location>
        <begin position="401"/>
        <end position="419"/>
    </location>
</feature>
<evidence type="ECO:0000256" key="1">
    <source>
        <dbReference type="ARBA" id="ARBA00004651"/>
    </source>
</evidence>
<evidence type="ECO:0000256" key="5">
    <source>
        <dbReference type="ARBA" id="ARBA00022989"/>
    </source>
</evidence>
<feature type="transmembrane region" description="Helical" evidence="7">
    <location>
        <begin position="49"/>
        <end position="69"/>
    </location>
</feature>
<dbReference type="GO" id="GO:0022857">
    <property type="term" value="F:transmembrane transporter activity"/>
    <property type="evidence" value="ECO:0007669"/>
    <property type="project" value="InterPro"/>
</dbReference>
<dbReference type="GO" id="GO:0005886">
    <property type="term" value="C:plasma membrane"/>
    <property type="evidence" value="ECO:0007669"/>
    <property type="project" value="UniProtKB-SubCell"/>
</dbReference>
<evidence type="ECO:0000313" key="9">
    <source>
        <dbReference type="EMBL" id="KJF17302.1"/>
    </source>
</evidence>
<evidence type="ECO:0000256" key="7">
    <source>
        <dbReference type="SAM" id="Phobius"/>
    </source>
</evidence>
<dbReference type="PROSITE" id="PS50850">
    <property type="entry name" value="MFS"/>
    <property type="match status" value="1"/>
</dbReference>
<feature type="transmembrane region" description="Helical" evidence="7">
    <location>
        <begin position="198"/>
        <end position="216"/>
    </location>
</feature>
<comment type="caution">
    <text evidence="9">The sequence shown here is derived from an EMBL/GenBank/DDBJ whole genome shotgun (WGS) entry which is preliminary data.</text>
</comment>
<dbReference type="PANTHER" id="PTHR42718:SF40">
    <property type="entry name" value="METHYLENOMYCIN A RESISTANCE PROTEIN"/>
    <property type="match status" value="1"/>
</dbReference>
<feature type="transmembrane region" description="Helical" evidence="7">
    <location>
        <begin position="354"/>
        <end position="380"/>
    </location>
</feature>
<feature type="transmembrane region" description="Helical" evidence="7">
    <location>
        <begin position="164"/>
        <end position="186"/>
    </location>
</feature>
<feature type="transmembrane region" description="Helical" evidence="7">
    <location>
        <begin position="425"/>
        <end position="447"/>
    </location>
</feature>
<dbReference type="Gene3D" id="1.20.1250.20">
    <property type="entry name" value="MFS general substrate transporter like domains"/>
    <property type="match status" value="1"/>
</dbReference>
<feature type="transmembrane region" description="Helical" evidence="7">
    <location>
        <begin position="222"/>
        <end position="244"/>
    </location>
</feature>
<feature type="transmembrane region" description="Helical" evidence="7">
    <location>
        <begin position="76"/>
        <end position="96"/>
    </location>
</feature>
<keyword evidence="2" id="KW-0813">Transport</keyword>
<keyword evidence="10" id="KW-1185">Reference proteome</keyword>
<comment type="subcellular location">
    <subcellularLocation>
        <location evidence="1">Cell membrane</location>
        <topology evidence="1">Multi-pass membrane protein</topology>
    </subcellularLocation>
</comment>
<evidence type="ECO:0000313" key="10">
    <source>
        <dbReference type="Proteomes" id="UP000032360"/>
    </source>
</evidence>
<dbReference type="PATRIC" id="fig|1280514.3.peg.2417"/>
<dbReference type="Gene3D" id="1.20.1720.10">
    <property type="entry name" value="Multidrug resistance protein D"/>
    <property type="match status" value="1"/>
</dbReference>
<keyword evidence="3" id="KW-1003">Cell membrane</keyword>
<feature type="transmembrane region" description="Helical" evidence="7">
    <location>
        <begin position="298"/>
        <end position="317"/>
    </location>
</feature>
<keyword evidence="5 7" id="KW-1133">Transmembrane helix</keyword>